<feature type="non-terminal residue" evidence="1">
    <location>
        <position position="52"/>
    </location>
</feature>
<evidence type="ECO:0000313" key="2">
    <source>
        <dbReference type="Proteomes" id="UP000053149"/>
    </source>
</evidence>
<gene>
    <name evidence="1" type="ORF">N339_10486</name>
</gene>
<reference evidence="1 2" key="1">
    <citation type="journal article" date="2014" name="Science">
        <title>Comparative genomics reveals insights into avian genome evolution and adaptation.</title>
        <authorList>
            <consortium name="Avian Genome Consortium"/>
            <person name="Zhang G."/>
            <person name="Li C."/>
            <person name="Li Q."/>
            <person name="Li B."/>
            <person name="Larkin D.M."/>
            <person name="Lee C."/>
            <person name="Storz J.F."/>
            <person name="Antunes A."/>
            <person name="Greenwold M.J."/>
            <person name="Meredith R.W."/>
            <person name="Odeen A."/>
            <person name="Cui J."/>
            <person name="Zhou Q."/>
            <person name="Xu L."/>
            <person name="Pan H."/>
            <person name="Wang Z."/>
            <person name="Jin L."/>
            <person name="Zhang P."/>
            <person name="Hu H."/>
            <person name="Yang W."/>
            <person name="Hu J."/>
            <person name="Xiao J."/>
            <person name="Yang Z."/>
            <person name="Liu Y."/>
            <person name="Xie Q."/>
            <person name="Yu H."/>
            <person name="Lian J."/>
            <person name="Wen P."/>
            <person name="Zhang F."/>
            <person name="Li H."/>
            <person name="Zeng Y."/>
            <person name="Xiong Z."/>
            <person name="Liu S."/>
            <person name="Zhou L."/>
            <person name="Huang Z."/>
            <person name="An N."/>
            <person name="Wang J."/>
            <person name="Zheng Q."/>
            <person name="Xiong Y."/>
            <person name="Wang G."/>
            <person name="Wang B."/>
            <person name="Wang J."/>
            <person name="Fan Y."/>
            <person name="da Fonseca R.R."/>
            <person name="Alfaro-Nunez A."/>
            <person name="Schubert M."/>
            <person name="Orlando L."/>
            <person name="Mourier T."/>
            <person name="Howard J.T."/>
            <person name="Ganapathy G."/>
            <person name="Pfenning A."/>
            <person name="Whitney O."/>
            <person name="Rivas M.V."/>
            <person name="Hara E."/>
            <person name="Smith J."/>
            <person name="Farre M."/>
            <person name="Narayan J."/>
            <person name="Slavov G."/>
            <person name="Romanov M.N."/>
            <person name="Borges R."/>
            <person name="Machado J.P."/>
            <person name="Khan I."/>
            <person name="Springer M.S."/>
            <person name="Gatesy J."/>
            <person name="Hoffmann F.G."/>
            <person name="Opazo J.C."/>
            <person name="Hastad O."/>
            <person name="Sawyer R.H."/>
            <person name="Kim H."/>
            <person name="Kim K.W."/>
            <person name="Kim H.J."/>
            <person name="Cho S."/>
            <person name="Li N."/>
            <person name="Huang Y."/>
            <person name="Bruford M.W."/>
            <person name="Zhan X."/>
            <person name="Dixon A."/>
            <person name="Bertelsen M.F."/>
            <person name="Derryberry E."/>
            <person name="Warren W."/>
            <person name="Wilson R.K."/>
            <person name="Li S."/>
            <person name="Ray D.A."/>
            <person name="Green R.E."/>
            <person name="O'Brien S.J."/>
            <person name="Griffin D."/>
            <person name="Johnson W.E."/>
            <person name="Haussler D."/>
            <person name="Ryder O.A."/>
            <person name="Willerslev E."/>
            <person name="Graves G.R."/>
            <person name="Alstrom P."/>
            <person name="Fjeldsa J."/>
            <person name="Mindell D.P."/>
            <person name="Edwards S.V."/>
            <person name="Braun E.L."/>
            <person name="Rahbek C."/>
            <person name="Burt D.W."/>
            <person name="Houde P."/>
            <person name="Zhang Y."/>
            <person name="Yang H."/>
            <person name="Wang J."/>
            <person name="Jarvis E.D."/>
            <person name="Gilbert M.T."/>
            <person name="Wang J."/>
        </authorList>
    </citation>
    <scope>NUCLEOTIDE SEQUENCE [LARGE SCALE GENOMIC DNA]</scope>
    <source>
        <strain evidence="1">BGI_N339</strain>
    </source>
</reference>
<feature type="non-terminal residue" evidence="1">
    <location>
        <position position="1"/>
    </location>
</feature>
<organism evidence="1 2">
    <name type="scientific">Pterocles gutturalis</name>
    <name type="common">yellow-throated sandgrouse</name>
    <dbReference type="NCBI Taxonomy" id="240206"/>
    <lineage>
        <taxon>Eukaryota</taxon>
        <taxon>Metazoa</taxon>
        <taxon>Chordata</taxon>
        <taxon>Craniata</taxon>
        <taxon>Vertebrata</taxon>
        <taxon>Euteleostomi</taxon>
        <taxon>Archelosauria</taxon>
        <taxon>Archosauria</taxon>
        <taxon>Dinosauria</taxon>
        <taxon>Saurischia</taxon>
        <taxon>Theropoda</taxon>
        <taxon>Coelurosauria</taxon>
        <taxon>Aves</taxon>
        <taxon>Neognathae</taxon>
        <taxon>Neoaves</taxon>
        <taxon>Columbimorphae</taxon>
        <taxon>Pterocliformes</taxon>
        <taxon>Pteroclidae</taxon>
        <taxon>Pterocles</taxon>
    </lineage>
</organism>
<protein>
    <recommendedName>
        <fullName evidence="3">Agouti-signaling protein</fullName>
    </recommendedName>
</protein>
<name>A0AAW3DMF7_9AVES</name>
<sequence length="52" mass="5812">EPSAGSEAEFHKSSLSDVSRISRNAPSLLLYLEVVSRKKKNNNFRTVLDSPH</sequence>
<keyword evidence="2" id="KW-1185">Reference proteome</keyword>
<proteinExistence type="predicted"/>
<dbReference type="EMBL" id="JMFR01083753">
    <property type="protein sequence ID" value="KFV01528.1"/>
    <property type="molecule type" value="Genomic_DNA"/>
</dbReference>
<accession>A0AAW3DMF7</accession>
<comment type="caution">
    <text evidence="1">The sequence shown here is derived from an EMBL/GenBank/DDBJ whole genome shotgun (WGS) entry which is preliminary data.</text>
</comment>
<dbReference type="AlphaFoldDB" id="A0AAW3DMF7"/>
<dbReference type="Proteomes" id="UP000053149">
    <property type="component" value="Unassembled WGS sequence"/>
</dbReference>
<evidence type="ECO:0000313" key="1">
    <source>
        <dbReference type="EMBL" id="KFV01528.1"/>
    </source>
</evidence>
<evidence type="ECO:0008006" key="3">
    <source>
        <dbReference type="Google" id="ProtNLM"/>
    </source>
</evidence>